<reference evidence="1" key="1">
    <citation type="submission" date="2022-04" db="EMBL/GenBank/DDBJ databases">
        <title>Jade perch genome.</title>
        <authorList>
            <person name="Chao B."/>
        </authorList>
    </citation>
    <scope>NUCLEOTIDE SEQUENCE</scope>
    <source>
        <strain evidence="1">CB-2022</strain>
    </source>
</reference>
<organism evidence="1 2">
    <name type="scientific">Scortum barcoo</name>
    <name type="common">barcoo grunter</name>
    <dbReference type="NCBI Taxonomy" id="214431"/>
    <lineage>
        <taxon>Eukaryota</taxon>
        <taxon>Metazoa</taxon>
        <taxon>Chordata</taxon>
        <taxon>Craniata</taxon>
        <taxon>Vertebrata</taxon>
        <taxon>Euteleostomi</taxon>
        <taxon>Actinopterygii</taxon>
        <taxon>Neopterygii</taxon>
        <taxon>Teleostei</taxon>
        <taxon>Neoteleostei</taxon>
        <taxon>Acanthomorphata</taxon>
        <taxon>Eupercaria</taxon>
        <taxon>Centrarchiformes</taxon>
        <taxon>Terapontoidei</taxon>
        <taxon>Terapontidae</taxon>
        <taxon>Scortum</taxon>
    </lineage>
</organism>
<dbReference type="Proteomes" id="UP000831701">
    <property type="component" value="Chromosome 24"/>
</dbReference>
<evidence type="ECO:0000313" key="2">
    <source>
        <dbReference type="Proteomes" id="UP000831701"/>
    </source>
</evidence>
<accession>A0ACB8V7F0</accession>
<sequence length="119" mass="13299">MLATGCAFRCEEEPSQHYEFISCSLFQHFNLIYCALRKSEQSVGVGACIVARLAIFYPPVHGGQMTGPASKYGDTGRPNPRSQRCHPQVQIHTMLCVQLQRRPLRALINSSAEESFLDV</sequence>
<name>A0ACB8V7F0_9TELE</name>
<gene>
    <name evidence="1" type="ORF">L3Q82_020387</name>
</gene>
<proteinExistence type="predicted"/>
<evidence type="ECO:0000313" key="1">
    <source>
        <dbReference type="EMBL" id="KAI3351542.1"/>
    </source>
</evidence>
<protein>
    <submittedName>
        <fullName evidence="1">Uncharacterized protein</fullName>
    </submittedName>
</protein>
<dbReference type="EMBL" id="CM041554">
    <property type="protein sequence ID" value="KAI3351542.1"/>
    <property type="molecule type" value="Genomic_DNA"/>
</dbReference>
<keyword evidence="2" id="KW-1185">Reference proteome</keyword>
<comment type="caution">
    <text evidence="1">The sequence shown here is derived from an EMBL/GenBank/DDBJ whole genome shotgun (WGS) entry which is preliminary data.</text>
</comment>